<dbReference type="SMART" id="SM00987">
    <property type="entry name" value="UreE_C"/>
    <property type="match status" value="1"/>
</dbReference>
<accession>A0A5C8KWD2</accession>
<proteinExistence type="predicted"/>
<dbReference type="NCBIfam" id="TIGR04274">
    <property type="entry name" value="hypoxanDNAglyco"/>
    <property type="match status" value="1"/>
</dbReference>
<dbReference type="EC" id="3.2.2.15" evidence="2"/>
<reference evidence="2 3" key="1">
    <citation type="submission" date="2019-08" db="EMBL/GenBank/DDBJ databases">
        <authorList>
            <person name="Karlyshev A.V."/>
        </authorList>
    </citation>
    <scope>NUCLEOTIDE SEQUENCE [LARGE SCALE GENOMIC DNA]</scope>
    <source>
        <strain evidence="2 3">Alg18-2.2</strain>
    </source>
</reference>
<dbReference type="SUPFAM" id="SSF52141">
    <property type="entry name" value="Uracil-DNA glycosylase-like"/>
    <property type="match status" value="1"/>
</dbReference>
<evidence type="ECO:0000259" key="1">
    <source>
        <dbReference type="SMART" id="SM00986"/>
    </source>
</evidence>
<dbReference type="GO" id="GO:0033958">
    <property type="term" value="F:DNA-deoxyinosine glycosylase activity"/>
    <property type="evidence" value="ECO:0007669"/>
    <property type="project" value="UniProtKB-EC"/>
</dbReference>
<sequence length="170" mass="18663">MIETGFPPLARPDARILVLGSMPGRRSLDEARYYAHPRNLFWPFMARVAGFDPGLGHEARVEALLRAGVALWDVLAACERPGSLDTAIRRASERPNAIGELLHAHPGITLVACNGGKALQLFQRHVRPTLADALKARIEILGLPSTSPANASIPLAERERAWMRLSSYLR</sequence>
<dbReference type="InterPro" id="IPR005122">
    <property type="entry name" value="Uracil-DNA_glycosylase-like"/>
</dbReference>
<dbReference type="InterPro" id="IPR026353">
    <property type="entry name" value="Hypoxan-DNA_Glyclase"/>
</dbReference>
<name>A0A5C8KWD2_9GAMM</name>
<dbReference type="AlphaFoldDB" id="A0A5C8KWD2"/>
<dbReference type="OrthoDB" id="9799921at2"/>
<dbReference type="Gene3D" id="3.40.470.10">
    <property type="entry name" value="Uracil-DNA glycosylase-like domain"/>
    <property type="match status" value="1"/>
</dbReference>
<organism evidence="2 3">
    <name type="scientific">Alkalisalibacterium limincola</name>
    <dbReference type="NCBI Taxonomy" id="2699169"/>
    <lineage>
        <taxon>Bacteria</taxon>
        <taxon>Pseudomonadati</taxon>
        <taxon>Pseudomonadota</taxon>
        <taxon>Gammaproteobacteria</taxon>
        <taxon>Lysobacterales</taxon>
        <taxon>Lysobacteraceae</taxon>
        <taxon>Alkalisalibacterium</taxon>
    </lineage>
</organism>
<dbReference type="SMART" id="SM00986">
    <property type="entry name" value="UDG"/>
    <property type="match status" value="1"/>
</dbReference>
<keyword evidence="3" id="KW-1185">Reference proteome</keyword>
<dbReference type="Proteomes" id="UP000321248">
    <property type="component" value="Unassembled WGS sequence"/>
</dbReference>
<keyword evidence="2" id="KW-0378">Hydrolase</keyword>
<dbReference type="InterPro" id="IPR036895">
    <property type="entry name" value="Uracil-DNA_glycosylase-like_sf"/>
</dbReference>
<evidence type="ECO:0000313" key="2">
    <source>
        <dbReference type="EMBL" id="TXK64930.1"/>
    </source>
</evidence>
<keyword evidence="2" id="KW-0326">Glycosidase</keyword>
<dbReference type="RefSeq" id="WP_147890850.1">
    <property type="nucleotide sequence ID" value="NZ_VRTS01000002.1"/>
</dbReference>
<comment type="caution">
    <text evidence="2">The sequence shown here is derived from an EMBL/GenBank/DDBJ whole genome shotgun (WGS) entry which is preliminary data.</text>
</comment>
<feature type="domain" description="Uracil-DNA glycosylase-like" evidence="1">
    <location>
        <begin position="7"/>
        <end position="166"/>
    </location>
</feature>
<dbReference type="EMBL" id="VRTS01000002">
    <property type="protein sequence ID" value="TXK64930.1"/>
    <property type="molecule type" value="Genomic_DNA"/>
</dbReference>
<dbReference type="CDD" id="cd10032">
    <property type="entry name" value="UDG-F6_HDG"/>
    <property type="match status" value="1"/>
</dbReference>
<gene>
    <name evidence="2" type="ORF">FU658_03670</name>
</gene>
<evidence type="ECO:0000313" key="3">
    <source>
        <dbReference type="Proteomes" id="UP000321248"/>
    </source>
</evidence>
<protein>
    <submittedName>
        <fullName evidence="2">DNA-deoxyinosine glycosylase</fullName>
        <ecNumber evidence="2">3.2.2.15</ecNumber>
    </submittedName>
</protein>
<dbReference type="Pfam" id="PF03167">
    <property type="entry name" value="UDG"/>
    <property type="match status" value="1"/>
</dbReference>